<dbReference type="InterPro" id="IPR029063">
    <property type="entry name" value="SAM-dependent_MTases_sf"/>
</dbReference>
<dbReference type="PANTHER" id="PTHR45036:SF1">
    <property type="entry name" value="METHYLTRANSFERASE LIKE 7A"/>
    <property type="match status" value="1"/>
</dbReference>
<feature type="domain" description="Methyltransferase type 11" evidence="1">
    <location>
        <begin position="53"/>
        <end position="147"/>
    </location>
</feature>
<comment type="caution">
    <text evidence="2">The sequence shown here is derived from an EMBL/GenBank/DDBJ whole genome shotgun (WGS) entry which is preliminary data.</text>
</comment>
<evidence type="ECO:0000259" key="1">
    <source>
        <dbReference type="Pfam" id="PF08241"/>
    </source>
</evidence>
<evidence type="ECO:0000313" key="3">
    <source>
        <dbReference type="Proteomes" id="UP000630097"/>
    </source>
</evidence>
<dbReference type="InterPro" id="IPR052356">
    <property type="entry name" value="Thiol_S-MT"/>
</dbReference>
<name>A0A8J3PZG0_9ACTN</name>
<protein>
    <recommendedName>
        <fullName evidence="1">Methyltransferase type 11 domain-containing protein</fullName>
    </recommendedName>
</protein>
<dbReference type="AlphaFoldDB" id="A0A8J3PZG0"/>
<dbReference type="GO" id="GO:0008757">
    <property type="term" value="F:S-adenosylmethionine-dependent methyltransferase activity"/>
    <property type="evidence" value="ECO:0007669"/>
    <property type="project" value="InterPro"/>
</dbReference>
<gene>
    <name evidence="2" type="ORF">Pka01_69840</name>
</gene>
<keyword evidence="3" id="KW-1185">Reference proteome</keyword>
<dbReference type="SUPFAM" id="SSF53335">
    <property type="entry name" value="S-adenosyl-L-methionine-dependent methyltransferases"/>
    <property type="match status" value="1"/>
</dbReference>
<dbReference type="Pfam" id="PF08241">
    <property type="entry name" value="Methyltransf_11"/>
    <property type="match status" value="1"/>
</dbReference>
<organism evidence="2 3">
    <name type="scientific">Planotetraspora kaengkrachanensis</name>
    <dbReference type="NCBI Taxonomy" id="575193"/>
    <lineage>
        <taxon>Bacteria</taxon>
        <taxon>Bacillati</taxon>
        <taxon>Actinomycetota</taxon>
        <taxon>Actinomycetes</taxon>
        <taxon>Streptosporangiales</taxon>
        <taxon>Streptosporangiaceae</taxon>
        <taxon>Planotetraspora</taxon>
    </lineage>
</organism>
<dbReference type="Gene3D" id="3.40.50.150">
    <property type="entry name" value="Vaccinia Virus protein VP39"/>
    <property type="match status" value="1"/>
</dbReference>
<sequence length="216" mass="23335">MISSWRAADVRQWHGHGMEQFHHPRPACLGHGSSLRPTEERRRLLQGLSGTVLEIGAGDGIKFACYPDTVRQIAVAETDSFLLDTVRRNCAQGAIPVHRVAGDVSGLPVPDGMFDAVVCSLILCTAPDLGRSLTEIKRVLEPGGELRFYEHVRSAHHFAAAAERLVTPLWSQVCGGCHPARDTLAAIESAGFVVDHVSRFTVMGVSHVLGTARKAA</sequence>
<dbReference type="InterPro" id="IPR013216">
    <property type="entry name" value="Methyltransf_11"/>
</dbReference>
<dbReference type="Proteomes" id="UP000630097">
    <property type="component" value="Unassembled WGS sequence"/>
</dbReference>
<evidence type="ECO:0000313" key="2">
    <source>
        <dbReference type="EMBL" id="GIG83857.1"/>
    </source>
</evidence>
<proteinExistence type="predicted"/>
<dbReference type="CDD" id="cd02440">
    <property type="entry name" value="AdoMet_MTases"/>
    <property type="match status" value="1"/>
</dbReference>
<dbReference type="PANTHER" id="PTHR45036">
    <property type="entry name" value="METHYLTRANSFERASE LIKE 7B"/>
    <property type="match status" value="1"/>
</dbReference>
<reference evidence="2 3" key="1">
    <citation type="submission" date="2021-01" db="EMBL/GenBank/DDBJ databases">
        <title>Whole genome shotgun sequence of Planotetraspora kaengkrachanensis NBRC 104272.</title>
        <authorList>
            <person name="Komaki H."/>
            <person name="Tamura T."/>
        </authorList>
    </citation>
    <scope>NUCLEOTIDE SEQUENCE [LARGE SCALE GENOMIC DNA]</scope>
    <source>
        <strain evidence="2 3">NBRC 104272</strain>
    </source>
</reference>
<dbReference type="EMBL" id="BONV01000044">
    <property type="protein sequence ID" value="GIG83857.1"/>
    <property type="molecule type" value="Genomic_DNA"/>
</dbReference>
<accession>A0A8J3PZG0</accession>